<evidence type="ECO:0000256" key="3">
    <source>
        <dbReference type="ARBA" id="ARBA00022777"/>
    </source>
</evidence>
<evidence type="ECO:0000256" key="5">
    <source>
        <dbReference type="ARBA" id="ARBA00023137"/>
    </source>
</evidence>
<dbReference type="OrthoDB" id="5987368at2759"/>
<dbReference type="PIRSF" id="PIRSF000654">
    <property type="entry name" value="Integrin-linked_kinase"/>
    <property type="match status" value="1"/>
</dbReference>
<evidence type="ECO:0000259" key="6">
    <source>
        <dbReference type="PROSITE" id="PS50011"/>
    </source>
</evidence>
<dbReference type="InterPro" id="IPR050122">
    <property type="entry name" value="RTK"/>
</dbReference>
<dbReference type="GO" id="GO:0004714">
    <property type="term" value="F:transmembrane receptor protein tyrosine kinase activity"/>
    <property type="evidence" value="ECO:0000318"/>
    <property type="project" value="GO_Central"/>
</dbReference>
<sequence length="229" mass="26349">VQVAVKMLRDSSDSEDRVKFLQEAAIMRQFTHRNVVYMYGVVTNSNPIMIVLEHMSLGNLRNYLLNLRLKYGKEVVLCLDTRSQLLGMIRDIAAGMQYLHSLGFVHRDLAARNILLDSDMICKIGDFGMSRDLMICDYYTSRGGRIPVKWTAPEAINYGRYSSASDVWSYGVLLFEIWSLGDKPYANLDNNEVVEAVSRGYRLPPPDHCPTMIYRLMVDCWYVWFVLLP</sequence>
<dbReference type="FunFam" id="1.10.510.10:FF:000554">
    <property type="entry name" value="Predicted protein"/>
    <property type="match status" value="1"/>
</dbReference>
<evidence type="ECO:0000256" key="1">
    <source>
        <dbReference type="ARBA" id="ARBA00022679"/>
    </source>
</evidence>
<reference evidence="7 8" key="1">
    <citation type="journal article" date="2007" name="Science">
        <title>Sea anemone genome reveals ancestral eumetazoan gene repertoire and genomic organization.</title>
        <authorList>
            <person name="Putnam N.H."/>
            <person name="Srivastava M."/>
            <person name="Hellsten U."/>
            <person name="Dirks B."/>
            <person name="Chapman J."/>
            <person name="Salamov A."/>
            <person name="Terry A."/>
            <person name="Shapiro H."/>
            <person name="Lindquist E."/>
            <person name="Kapitonov V.V."/>
            <person name="Jurka J."/>
            <person name="Genikhovich G."/>
            <person name="Grigoriev I.V."/>
            <person name="Lucas S.M."/>
            <person name="Steele R.E."/>
            <person name="Finnerty J.R."/>
            <person name="Technau U."/>
            <person name="Martindale M.Q."/>
            <person name="Rokhsar D.S."/>
        </authorList>
    </citation>
    <scope>NUCLEOTIDE SEQUENCE [LARGE SCALE GENOMIC DNA]</scope>
    <source>
        <strain evidence="8">CH2 X CH6</strain>
    </source>
</reference>
<dbReference type="Proteomes" id="UP000001593">
    <property type="component" value="Unassembled WGS sequence"/>
</dbReference>
<accession>A7SFD8</accession>
<dbReference type="HOGENOM" id="CLU_000288_7_40_1"/>
<keyword evidence="3" id="KW-0418">Kinase</keyword>
<dbReference type="EMBL" id="DS469644">
    <property type="protein sequence ID" value="EDO37537.1"/>
    <property type="molecule type" value="Genomic_DNA"/>
</dbReference>
<dbReference type="AlphaFoldDB" id="A7SFD8"/>
<dbReference type="GO" id="GO:0007169">
    <property type="term" value="P:cell surface receptor protein tyrosine kinase signaling pathway"/>
    <property type="evidence" value="ECO:0000318"/>
    <property type="project" value="GO_Central"/>
</dbReference>
<dbReference type="eggNOG" id="KOG0196">
    <property type="taxonomic scope" value="Eukaryota"/>
</dbReference>
<keyword evidence="1" id="KW-0808">Transferase</keyword>
<dbReference type="GO" id="GO:0005524">
    <property type="term" value="F:ATP binding"/>
    <property type="evidence" value="ECO:0007669"/>
    <property type="project" value="UniProtKB-KW"/>
</dbReference>
<name>A7SFD8_NEMVE</name>
<dbReference type="InterPro" id="IPR001245">
    <property type="entry name" value="Ser-Thr/Tyr_kinase_cat_dom"/>
</dbReference>
<gene>
    <name evidence="7" type="ORF">NEMVEDRAFT_v1g116411</name>
</gene>
<dbReference type="InterPro" id="IPR011009">
    <property type="entry name" value="Kinase-like_dom_sf"/>
</dbReference>
<dbReference type="PANTHER" id="PTHR24416:SF539">
    <property type="entry name" value="RECEPTOR PROTEIN-TYROSINE KINASE"/>
    <property type="match status" value="1"/>
</dbReference>
<dbReference type="GO" id="GO:0005886">
    <property type="term" value="C:plasma membrane"/>
    <property type="evidence" value="ECO:0000318"/>
    <property type="project" value="GO_Central"/>
</dbReference>
<dbReference type="OMA" id="MNSCANI"/>
<dbReference type="STRING" id="45351.A7SFD8"/>
<feature type="non-terminal residue" evidence="7">
    <location>
        <position position="1"/>
    </location>
</feature>
<dbReference type="CDD" id="cd00192">
    <property type="entry name" value="PTKc"/>
    <property type="match status" value="1"/>
</dbReference>
<keyword evidence="2" id="KW-0547">Nucleotide-binding</keyword>
<protein>
    <recommendedName>
        <fullName evidence="6">Protein kinase domain-containing protein</fullName>
    </recommendedName>
</protein>
<dbReference type="PANTHER" id="PTHR24416">
    <property type="entry name" value="TYROSINE-PROTEIN KINASE RECEPTOR"/>
    <property type="match status" value="1"/>
</dbReference>
<dbReference type="SMART" id="SM00219">
    <property type="entry name" value="TyrKc"/>
    <property type="match status" value="1"/>
</dbReference>
<dbReference type="Pfam" id="PF07714">
    <property type="entry name" value="PK_Tyr_Ser-Thr"/>
    <property type="match status" value="1"/>
</dbReference>
<keyword evidence="4" id="KW-0067">ATP-binding</keyword>
<dbReference type="PROSITE" id="PS50011">
    <property type="entry name" value="PROTEIN_KINASE_DOM"/>
    <property type="match status" value="1"/>
</dbReference>
<feature type="domain" description="Protein kinase" evidence="6">
    <location>
        <begin position="1"/>
        <end position="229"/>
    </location>
</feature>
<dbReference type="GO" id="GO:0043235">
    <property type="term" value="C:receptor complex"/>
    <property type="evidence" value="ECO:0000318"/>
    <property type="project" value="GO_Central"/>
</dbReference>
<dbReference type="KEGG" id="nve:5509057"/>
<dbReference type="InterPro" id="IPR000719">
    <property type="entry name" value="Prot_kinase_dom"/>
</dbReference>
<organism evidence="7 8">
    <name type="scientific">Nematostella vectensis</name>
    <name type="common">Starlet sea anemone</name>
    <dbReference type="NCBI Taxonomy" id="45351"/>
    <lineage>
        <taxon>Eukaryota</taxon>
        <taxon>Metazoa</taxon>
        <taxon>Cnidaria</taxon>
        <taxon>Anthozoa</taxon>
        <taxon>Hexacorallia</taxon>
        <taxon>Actiniaria</taxon>
        <taxon>Edwardsiidae</taxon>
        <taxon>Nematostella</taxon>
    </lineage>
</organism>
<dbReference type="PhylomeDB" id="A7SFD8"/>
<evidence type="ECO:0000313" key="8">
    <source>
        <dbReference type="Proteomes" id="UP000001593"/>
    </source>
</evidence>
<evidence type="ECO:0000313" key="7">
    <source>
        <dbReference type="EMBL" id="EDO37537.1"/>
    </source>
</evidence>
<dbReference type="SUPFAM" id="SSF56112">
    <property type="entry name" value="Protein kinase-like (PK-like)"/>
    <property type="match status" value="1"/>
</dbReference>
<dbReference type="PRINTS" id="PR00109">
    <property type="entry name" value="TYRKINASE"/>
</dbReference>
<proteinExistence type="predicted"/>
<evidence type="ECO:0000256" key="2">
    <source>
        <dbReference type="ARBA" id="ARBA00022741"/>
    </source>
</evidence>
<dbReference type="PROSITE" id="PS00109">
    <property type="entry name" value="PROTEIN_KINASE_TYR"/>
    <property type="match status" value="1"/>
</dbReference>
<dbReference type="InterPro" id="IPR008266">
    <property type="entry name" value="Tyr_kinase_AS"/>
</dbReference>
<dbReference type="Gene3D" id="1.10.510.10">
    <property type="entry name" value="Transferase(Phosphotransferase) domain 1"/>
    <property type="match status" value="1"/>
</dbReference>
<dbReference type="InterPro" id="IPR020635">
    <property type="entry name" value="Tyr_kinase_cat_dom"/>
</dbReference>
<keyword evidence="5" id="KW-0829">Tyrosine-protein kinase</keyword>
<dbReference type="InParanoid" id="A7SFD8"/>
<keyword evidence="8" id="KW-1185">Reference proteome</keyword>
<evidence type="ECO:0000256" key="4">
    <source>
        <dbReference type="ARBA" id="ARBA00022840"/>
    </source>
</evidence>